<dbReference type="AlphaFoldDB" id="A0A068TQL9"/>
<sequence length="94" mass="10173">MAASIARTMFRSATTSARIAAGEVFTGAKSKSSRSTFRIPTEKPLSARIFRSPVEMSCISAGSMFPFHSATASALLNSMLSEVSPWTCNWTQDF</sequence>
<dbReference type="OMA" id="WSLEDCN"/>
<evidence type="ECO:0000313" key="1">
    <source>
        <dbReference type="EMBL" id="CDO98620.1"/>
    </source>
</evidence>
<dbReference type="OrthoDB" id="736963at2759"/>
<accession>A0A068TQL9</accession>
<organism evidence="1 2">
    <name type="scientific">Coffea canephora</name>
    <name type="common">Robusta coffee</name>
    <dbReference type="NCBI Taxonomy" id="49390"/>
    <lineage>
        <taxon>Eukaryota</taxon>
        <taxon>Viridiplantae</taxon>
        <taxon>Streptophyta</taxon>
        <taxon>Embryophyta</taxon>
        <taxon>Tracheophyta</taxon>
        <taxon>Spermatophyta</taxon>
        <taxon>Magnoliopsida</taxon>
        <taxon>eudicotyledons</taxon>
        <taxon>Gunneridae</taxon>
        <taxon>Pentapetalae</taxon>
        <taxon>asterids</taxon>
        <taxon>lamiids</taxon>
        <taxon>Gentianales</taxon>
        <taxon>Rubiaceae</taxon>
        <taxon>Ixoroideae</taxon>
        <taxon>Gardenieae complex</taxon>
        <taxon>Bertiereae - Coffeeae clade</taxon>
        <taxon>Coffeeae</taxon>
        <taxon>Coffea</taxon>
    </lineage>
</organism>
<dbReference type="PANTHER" id="PTHR33156:SF59">
    <property type="entry name" value="PROTEIN NUCLEAR FUSION DEFECTIVE 6, CHLOROPLASTIC_MITOCHONDRIAL-LIKE"/>
    <property type="match status" value="1"/>
</dbReference>
<reference evidence="2" key="1">
    <citation type="journal article" date="2014" name="Science">
        <title>The coffee genome provides insight into the convergent evolution of caffeine biosynthesis.</title>
        <authorList>
            <person name="Denoeud F."/>
            <person name="Carretero-Paulet L."/>
            <person name="Dereeper A."/>
            <person name="Droc G."/>
            <person name="Guyot R."/>
            <person name="Pietrella M."/>
            <person name="Zheng C."/>
            <person name="Alberti A."/>
            <person name="Anthony F."/>
            <person name="Aprea G."/>
            <person name="Aury J.M."/>
            <person name="Bento P."/>
            <person name="Bernard M."/>
            <person name="Bocs S."/>
            <person name="Campa C."/>
            <person name="Cenci A."/>
            <person name="Combes M.C."/>
            <person name="Crouzillat D."/>
            <person name="Da Silva C."/>
            <person name="Daddiego L."/>
            <person name="De Bellis F."/>
            <person name="Dussert S."/>
            <person name="Garsmeur O."/>
            <person name="Gayraud T."/>
            <person name="Guignon V."/>
            <person name="Jahn K."/>
            <person name="Jamilloux V."/>
            <person name="Joet T."/>
            <person name="Labadie K."/>
            <person name="Lan T."/>
            <person name="Leclercq J."/>
            <person name="Lepelley M."/>
            <person name="Leroy T."/>
            <person name="Li L.T."/>
            <person name="Librado P."/>
            <person name="Lopez L."/>
            <person name="Munoz A."/>
            <person name="Noel B."/>
            <person name="Pallavicini A."/>
            <person name="Perrotta G."/>
            <person name="Poncet V."/>
            <person name="Pot D."/>
            <person name="Priyono X."/>
            <person name="Rigoreau M."/>
            <person name="Rouard M."/>
            <person name="Rozas J."/>
            <person name="Tranchant-Dubreuil C."/>
            <person name="VanBuren R."/>
            <person name="Zhang Q."/>
            <person name="Andrade A.C."/>
            <person name="Argout X."/>
            <person name="Bertrand B."/>
            <person name="de Kochko A."/>
            <person name="Graziosi G."/>
            <person name="Henry R.J."/>
            <person name="Jayarama X."/>
            <person name="Ming R."/>
            <person name="Nagai C."/>
            <person name="Rounsley S."/>
            <person name="Sankoff D."/>
            <person name="Giuliano G."/>
            <person name="Albert V.A."/>
            <person name="Wincker P."/>
            <person name="Lashermes P."/>
        </authorList>
    </citation>
    <scope>NUCLEOTIDE SEQUENCE [LARGE SCALE GENOMIC DNA]</scope>
    <source>
        <strain evidence="2">cv. DH200-94</strain>
    </source>
</reference>
<keyword evidence="2" id="KW-1185">Reference proteome</keyword>
<dbReference type="PhylomeDB" id="A0A068TQL9"/>
<dbReference type="InParanoid" id="A0A068TQL9"/>
<dbReference type="InterPro" id="IPR043459">
    <property type="entry name" value="NFD6/NOXY2-like"/>
</dbReference>
<evidence type="ECO:0008006" key="3">
    <source>
        <dbReference type="Google" id="ProtNLM"/>
    </source>
</evidence>
<gene>
    <name evidence="1" type="ORF">GSCOC_T00022778001</name>
</gene>
<dbReference type="EMBL" id="HG739086">
    <property type="protein sequence ID" value="CDO98620.1"/>
    <property type="molecule type" value="Genomic_DNA"/>
</dbReference>
<dbReference type="Gramene" id="CDO98620">
    <property type="protein sequence ID" value="CDO98620"/>
    <property type="gene ID" value="GSCOC_T00022778001"/>
</dbReference>
<dbReference type="PANTHER" id="PTHR33156">
    <property type="entry name" value="OS02G0230000 PROTEIN"/>
    <property type="match status" value="1"/>
</dbReference>
<dbReference type="Proteomes" id="UP000295252">
    <property type="component" value="Chromosome VI"/>
</dbReference>
<evidence type="ECO:0000313" key="2">
    <source>
        <dbReference type="Proteomes" id="UP000295252"/>
    </source>
</evidence>
<name>A0A068TQL9_COFCA</name>
<dbReference type="GO" id="GO:0005739">
    <property type="term" value="C:mitochondrion"/>
    <property type="evidence" value="ECO:0007669"/>
    <property type="project" value="TreeGrafter"/>
</dbReference>
<protein>
    <recommendedName>
        <fullName evidence="3">Protein NUCLEAR FUSION DEFECTIVE 6, chloroplastic/mitochondrial-like</fullName>
    </recommendedName>
</protein>
<proteinExistence type="predicted"/>